<comment type="subcellular location">
    <subcellularLocation>
        <location evidence="1">Membrane</location>
    </subcellularLocation>
</comment>
<gene>
    <name evidence="5" type="ORF">PhCBS80983_g05750</name>
</gene>
<evidence type="ECO:0000313" key="5">
    <source>
        <dbReference type="EMBL" id="TPX54780.1"/>
    </source>
</evidence>
<feature type="region of interest" description="Disordered" evidence="3">
    <location>
        <begin position="816"/>
        <end position="843"/>
    </location>
</feature>
<dbReference type="PANTHER" id="PTHR22746:SF10">
    <property type="entry name" value="GUANINE NUCLEOTIDE EXCHANGE FACTOR SUBUNIT RIC1"/>
    <property type="match status" value="1"/>
</dbReference>
<reference evidence="5 6" key="1">
    <citation type="journal article" date="2019" name="Sci. Rep.">
        <title>Comparative genomics of chytrid fungi reveal insights into the obligate biotrophic and pathogenic lifestyle of Synchytrium endobioticum.</title>
        <authorList>
            <person name="van de Vossenberg B.T.L.H."/>
            <person name="Warris S."/>
            <person name="Nguyen H.D.T."/>
            <person name="van Gent-Pelzer M.P.E."/>
            <person name="Joly D.L."/>
            <person name="van de Geest H.C."/>
            <person name="Bonants P.J.M."/>
            <person name="Smith D.S."/>
            <person name="Levesque C.A."/>
            <person name="van der Lee T.A.J."/>
        </authorList>
    </citation>
    <scope>NUCLEOTIDE SEQUENCE [LARGE SCALE GENOMIC DNA]</scope>
    <source>
        <strain evidence="5 6">CBS 809.83</strain>
    </source>
</reference>
<dbReference type="SUPFAM" id="SSF50978">
    <property type="entry name" value="WD40 repeat-like"/>
    <property type="match status" value="2"/>
</dbReference>
<dbReference type="Gene3D" id="2.130.10.10">
    <property type="entry name" value="YVTN repeat-like/Quinoprotein amine dehydrogenase"/>
    <property type="match status" value="1"/>
</dbReference>
<dbReference type="InterPro" id="IPR036322">
    <property type="entry name" value="WD40_repeat_dom_sf"/>
</dbReference>
<proteinExistence type="predicted"/>
<sequence length="992" mass="108185">MYFHAHASARILTAPIKDASLTDDGGPTIQGHPRQVLVAVKHCPAKPLFVAISENTIYLWSARPTVLLAVVERSKATIIEDGENIDIFWKPDGSTVVVATNKGHLHFYDVYEPQTNFYNLEFPAPHHYVTGPGEARGIPSQALRFRIALGLDAGIQCGTGLKNELLLSTIGSLSILSLSWHGEIILDGIVDLSQTDFYQNEEIGLREMVVSDGGTFHCWVSDSGRAYLAQRHVRPGKIRGAPESASTWTGSCFYNEDGDSAKATCIAINNPFSLIAVGTVTGGVVVFSLSEDGTELQYSHSCLLDHAGKGHAPVDVGAVSSLAWSRDGYALAVGWVSGGLSVWSVYGRILTSPLSEDGGMGEMNDREEEGAEVYRHGVRAVAWGMGDFELFVLPYAVGDKEPMTDIYVLPFAKSALAAGDVPDNKRSIVLVHDDKLTLYEGDAWDSDMANLGASHSVSIQIPVMYITQNWPIKYAISSATGSYLAIAGIRGLAHYSTLTNRWKLFGNEQQEQSFSVVGGMMWYRDLLIAGCHDHELDTHEIRFFSRESSLSTTHLVHREPLPRPLIALNIFDAHLLVYTGDNVMRHYLLSHEGRGMRVALEQQISLDGVIVSPVSVRAVAWYPPTGSGTLQDIKQAPIVVLNRGELSILRQMADQEWEMVGLADSIECLWVSRPQDRAGTLANALWGYDAVSLKMWTNLNMTTDATTTATLGVWQPNPDLSEALRIEVDFYPLTVMLHKGVIAGVDEQLVNLASSDFCLYRVDVKNLLFLHTLTRHILTNGTVPEAVAFAQAFSHLPYFDHALEVLLHTVLEAEAHSQPTTTTATTTTSPPTTTTPPPPPPTLLTTTTHLLSHFASSYADIVVQCARKTEAAHWPFFFATAGDPKILFRHSLDRGALRTATSCLIIVQSLEPDVAVSAALSIDLLERAEQLEDYETRKEVTRFLTSIQGQDGDHYRRIIADYELQLQVQGGGGAAPSAVGGSRGASANAGMG</sequence>
<feature type="domain" description="RIC1 C-terminal alpha solenoid region" evidence="4">
    <location>
        <begin position="772"/>
        <end position="959"/>
    </location>
</feature>
<keyword evidence="6" id="KW-1185">Reference proteome</keyword>
<dbReference type="GO" id="GO:0006886">
    <property type="term" value="P:intracellular protein transport"/>
    <property type="evidence" value="ECO:0007669"/>
    <property type="project" value="InterPro"/>
</dbReference>
<dbReference type="Pfam" id="PF07064">
    <property type="entry name" value="RIC1"/>
    <property type="match status" value="1"/>
</dbReference>
<dbReference type="GO" id="GO:0000139">
    <property type="term" value="C:Golgi membrane"/>
    <property type="evidence" value="ECO:0007669"/>
    <property type="project" value="TreeGrafter"/>
</dbReference>
<name>A0A507DV69_9FUNG</name>
<comment type="caution">
    <text evidence="5">The sequence shown here is derived from an EMBL/GenBank/DDBJ whole genome shotgun (WGS) entry which is preliminary data.</text>
</comment>
<dbReference type="Proteomes" id="UP000318582">
    <property type="component" value="Unassembled WGS sequence"/>
</dbReference>
<dbReference type="EMBL" id="QEAQ01000139">
    <property type="protein sequence ID" value="TPX54780.1"/>
    <property type="molecule type" value="Genomic_DNA"/>
</dbReference>
<dbReference type="Pfam" id="PF25440">
    <property type="entry name" value="Beta-prop_RIC1_2nd"/>
    <property type="match status" value="1"/>
</dbReference>
<dbReference type="InterPro" id="IPR015943">
    <property type="entry name" value="WD40/YVTN_repeat-like_dom_sf"/>
</dbReference>
<dbReference type="GO" id="GO:0042147">
    <property type="term" value="P:retrograde transport, endosome to Golgi"/>
    <property type="evidence" value="ECO:0007669"/>
    <property type="project" value="TreeGrafter"/>
</dbReference>
<dbReference type="InterPro" id="IPR040096">
    <property type="entry name" value="Ric1"/>
</dbReference>
<dbReference type="AlphaFoldDB" id="A0A507DV69"/>
<evidence type="ECO:0000256" key="3">
    <source>
        <dbReference type="SAM" id="MobiDB-lite"/>
    </source>
</evidence>
<organism evidence="5 6">
    <name type="scientific">Powellomyces hirtus</name>
    <dbReference type="NCBI Taxonomy" id="109895"/>
    <lineage>
        <taxon>Eukaryota</taxon>
        <taxon>Fungi</taxon>
        <taxon>Fungi incertae sedis</taxon>
        <taxon>Chytridiomycota</taxon>
        <taxon>Chytridiomycota incertae sedis</taxon>
        <taxon>Chytridiomycetes</taxon>
        <taxon>Spizellomycetales</taxon>
        <taxon>Powellomycetaceae</taxon>
        <taxon>Powellomyces</taxon>
    </lineage>
</organism>
<protein>
    <recommendedName>
        <fullName evidence="4">RIC1 C-terminal alpha solenoid region domain-containing protein</fullName>
    </recommendedName>
</protein>
<dbReference type="GO" id="GO:0005829">
    <property type="term" value="C:cytosol"/>
    <property type="evidence" value="ECO:0007669"/>
    <property type="project" value="TreeGrafter"/>
</dbReference>
<feature type="compositionally biased region" description="Pro residues" evidence="3">
    <location>
        <begin position="833"/>
        <end position="842"/>
    </location>
</feature>
<dbReference type="STRING" id="109895.A0A507DV69"/>
<evidence type="ECO:0000256" key="2">
    <source>
        <dbReference type="ARBA" id="ARBA00023136"/>
    </source>
</evidence>
<dbReference type="GO" id="GO:0034066">
    <property type="term" value="C:Ric1-Rgp1 guanyl-nucleotide exchange factor complex"/>
    <property type="evidence" value="ECO:0007669"/>
    <property type="project" value="InterPro"/>
</dbReference>
<dbReference type="PANTHER" id="PTHR22746">
    <property type="entry name" value="RAB6A-GEF COMPLEX PARTNER PROTEIN 1"/>
    <property type="match status" value="1"/>
</dbReference>
<evidence type="ECO:0000313" key="6">
    <source>
        <dbReference type="Proteomes" id="UP000318582"/>
    </source>
</evidence>
<evidence type="ECO:0000259" key="4">
    <source>
        <dbReference type="Pfam" id="PF07064"/>
    </source>
</evidence>
<keyword evidence="2" id="KW-0472">Membrane</keyword>
<accession>A0A507DV69</accession>
<evidence type="ECO:0000256" key="1">
    <source>
        <dbReference type="ARBA" id="ARBA00004370"/>
    </source>
</evidence>
<dbReference type="InterPro" id="IPR009771">
    <property type="entry name" value="RIC1_C"/>
</dbReference>
<feature type="compositionally biased region" description="Low complexity" evidence="3">
    <location>
        <begin position="819"/>
        <end position="832"/>
    </location>
</feature>